<evidence type="ECO:0000313" key="6">
    <source>
        <dbReference type="Proteomes" id="UP000241362"/>
    </source>
</evidence>
<proteinExistence type="inferred from homology"/>
<dbReference type="InterPro" id="IPR058625">
    <property type="entry name" value="MdtA-like_BSH"/>
</dbReference>
<dbReference type="PANTHER" id="PTHR30469:SF38">
    <property type="entry name" value="HLYD FAMILY SECRETION PROTEIN"/>
    <property type="match status" value="1"/>
</dbReference>
<protein>
    <submittedName>
        <fullName evidence="5">Efflux RND transporter periplasmic adaptor subunit</fullName>
    </submittedName>
</protein>
<evidence type="ECO:0000313" key="5">
    <source>
        <dbReference type="EMBL" id="PTE15880.1"/>
    </source>
</evidence>
<dbReference type="Gene3D" id="2.40.50.100">
    <property type="match status" value="1"/>
</dbReference>
<keyword evidence="6" id="KW-1185">Reference proteome</keyword>
<organism evidence="5 6">
    <name type="scientific">Fuscovulum blasticum DSM 2131</name>
    <dbReference type="NCBI Taxonomy" id="1188250"/>
    <lineage>
        <taxon>Bacteria</taxon>
        <taxon>Pseudomonadati</taxon>
        <taxon>Pseudomonadota</taxon>
        <taxon>Alphaproteobacteria</taxon>
        <taxon>Rhodobacterales</taxon>
        <taxon>Paracoccaceae</taxon>
        <taxon>Pseudogemmobacter</taxon>
    </lineage>
</organism>
<dbReference type="SUPFAM" id="SSF111369">
    <property type="entry name" value="HlyD-like secretion proteins"/>
    <property type="match status" value="1"/>
</dbReference>
<gene>
    <name evidence="5" type="ORF">C5F44_02230</name>
</gene>
<keyword evidence="3" id="KW-0732">Signal</keyword>
<dbReference type="InterPro" id="IPR006143">
    <property type="entry name" value="RND_pump_MFP"/>
</dbReference>
<evidence type="ECO:0000256" key="1">
    <source>
        <dbReference type="ARBA" id="ARBA00009477"/>
    </source>
</evidence>
<feature type="chain" id="PRO_5015505514" evidence="3">
    <location>
        <begin position="19"/>
        <end position="349"/>
    </location>
</feature>
<dbReference type="EMBL" id="PZKE01000002">
    <property type="protein sequence ID" value="PTE15880.1"/>
    <property type="molecule type" value="Genomic_DNA"/>
</dbReference>
<dbReference type="Gene3D" id="1.10.287.470">
    <property type="entry name" value="Helix hairpin bin"/>
    <property type="match status" value="1"/>
</dbReference>
<feature type="signal peptide" evidence="3">
    <location>
        <begin position="1"/>
        <end position="18"/>
    </location>
</feature>
<name>A0A2T4JD93_FUSBL</name>
<dbReference type="Proteomes" id="UP000241362">
    <property type="component" value="Unassembled WGS sequence"/>
</dbReference>
<dbReference type="RefSeq" id="WP_107671888.1">
    <property type="nucleotide sequence ID" value="NZ_PZKE01000002.1"/>
</dbReference>
<evidence type="ECO:0000256" key="3">
    <source>
        <dbReference type="SAM" id="SignalP"/>
    </source>
</evidence>
<dbReference type="Pfam" id="PF25917">
    <property type="entry name" value="BSH_RND"/>
    <property type="match status" value="1"/>
</dbReference>
<comment type="caution">
    <text evidence="5">The sequence shown here is derived from an EMBL/GenBank/DDBJ whole genome shotgun (WGS) entry which is preliminary data.</text>
</comment>
<reference evidence="5 6" key="1">
    <citation type="submission" date="2018-03" db="EMBL/GenBank/DDBJ databases">
        <title>Rhodobacter blasticus.</title>
        <authorList>
            <person name="Meyer T.E."/>
            <person name="Miller S."/>
            <person name="Lodha T."/>
            <person name="Gandham S."/>
            <person name="Chintalapati S."/>
            <person name="Chintalapati V.R."/>
        </authorList>
    </citation>
    <scope>NUCLEOTIDE SEQUENCE [LARGE SCALE GENOMIC DNA]</scope>
    <source>
        <strain evidence="5 6">DSM 2131</strain>
    </source>
</reference>
<evidence type="ECO:0000256" key="2">
    <source>
        <dbReference type="SAM" id="Coils"/>
    </source>
</evidence>
<feature type="domain" description="Multidrug resistance protein MdtA-like barrel-sandwich hybrid" evidence="4">
    <location>
        <begin position="51"/>
        <end position="185"/>
    </location>
</feature>
<comment type="similarity">
    <text evidence="1">Belongs to the membrane fusion protein (MFP) (TC 8.A.1) family.</text>
</comment>
<evidence type="ECO:0000259" key="4">
    <source>
        <dbReference type="Pfam" id="PF25917"/>
    </source>
</evidence>
<feature type="coiled-coil region" evidence="2">
    <location>
        <begin position="127"/>
        <end position="154"/>
    </location>
</feature>
<sequence>MQRLTLLLVCILAGAAQAEPPLPVEAAVARTAPLQVTFALSGSVEAAESLQIGFRSGGRIIALSVSVGDRVAAGAVLAEVDHAQADDAERAARAQLAASEAGLRQATQARDRVVQLLDRGAATRADVDAAEEAVLTAESTRNQAQAQVKKAEQAVRDTYLIAPTAGIVTERDAEVGQVVGAVQAVLVLATDDRREAVFDVPDVPELDGLQGATVPIRRIGTPPATWQARVTDIAPLANEATGTVQVKAEIAPADALPGLGEAVSGEITVPLGSTISLPASALAETQGMPAVWVVDPQTQTVALAPVQVQSYTTGTIEVSSGLAEGTLVVTEGSHLLYPGRSVVVVEGGK</sequence>
<dbReference type="GO" id="GO:1990281">
    <property type="term" value="C:efflux pump complex"/>
    <property type="evidence" value="ECO:0007669"/>
    <property type="project" value="TreeGrafter"/>
</dbReference>
<dbReference type="NCBIfam" id="TIGR01730">
    <property type="entry name" value="RND_mfp"/>
    <property type="match status" value="1"/>
</dbReference>
<dbReference type="PANTHER" id="PTHR30469">
    <property type="entry name" value="MULTIDRUG RESISTANCE PROTEIN MDTA"/>
    <property type="match status" value="1"/>
</dbReference>
<dbReference type="GO" id="GO:0015562">
    <property type="term" value="F:efflux transmembrane transporter activity"/>
    <property type="evidence" value="ECO:0007669"/>
    <property type="project" value="TreeGrafter"/>
</dbReference>
<dbReference type="AlphaFoldDB" id="A0A2T4JD93"/>
<accession>A0A2T4JD93</accession>
<dbReference type="Gene3D" id="2.40.30.170">
    <property type="match status" value="1"/>
</dbReference>
<dbReference type="Gene3D" id="2.40.420.20">
    <property type="match status" value="1"/>
</dbReference>
<keyword evidence="2" id="KW-0175">Coiled coil</keyword>